<gene>
    <name evidence="6" type="ORF">SAMN04488589_0110</name>
</gene>
<dbReference type="Gene3D" id="2.160.20.10">
    <property type="entry name" value="Single-stranded right-handed beta-helix, Pectin lyase-like"/>
    <property type="match status" value="2"/>
</dbReference>
<sequence length="683" mass="74102">MKLRIAIVAVALALFFVGTASAVIYTVDDSSGKDFLTIQEAVDAAEDGDIVEVYPGTYIENVVIVKDLNITSFSGNPEDTIVQAANRNKPVFDLNAFYNEPDSSLRVGNNVEISGFTISDGSFGISVGEGDVAGSNHTFSNNVITDNVNGIFIQYSLYNKVNENIISNNDERGVYIVRTSNNVLTGNVISSSNEGVLIEDSIGNRVENNTIYETNDAISGIYIDDCDFINNYIYSNNFGIRILNYASFADNGNNITNNVFYSNLQTVFLLGNNYFLATNTVYSNSYGISISGSSNTLIGNTVYDNREGIACEGNSNLFASNSVYENTDFGIKSDGNYNDLTSNEANSNTGYGIVVMWGDHNNLINNTCNSNTESGILLAITDNNQIVGNTIKNNILSGIDLVEPSQNKIYNNYFENNLNLLMSDYDLDETNCLNTTKSTGTNIVNGPYLGGNYWAKPDGTGFSQTHPDTDGDGFCDEIYIPISVEGSACVNSIDYLPLAVYTPNNEPITTCYLTEEDANVAYSDDITITVNTYSDSIIVDILEPVETGSIKTILLNLDGDCIIGVESDNPDVYWEVDEDTGFGNAGFGTMLTAVNRVTGNQNAVKKITITLDDSCEWDGVLPANEDGYGVVIRVNQLPGSPESIWLGGNEEDGNVTTQEIPEFPTITIPLIAIVGLSLIFKRK</sequence>
<dbReference type="InterPro" id="IPR039448">
    <property type="entry name" value="Beta_helix"/>
</dbReference>
<dbReference type="InterPro" id="IPR006633">
    <property type="entry name" value="Carb-bd_sugar_hydrolysis-dom"/>
</dbReference>
<protein>
    <submittedName>
        <fullName evidence="6">Parallel beta-helix repeat (Two copies)</fullName>
    </submittedName>
</protein>
<dbReference type="Pfam" id="PF05048">
    <property type="entry name" value="NosD"/>
    <property type="match status" value="1"/>
</dbReference>
<dbReference type="Proteomes" id="UP000199259">
    <property type="component" value="Unassembled WGS sequence"/>
</dbReference>
<evidence type="ECO:0000313" key="6">
    <source>
        <dbReference type="EMBL" id="SDF24777.1"/>
    </source>
</evidence>
<dbReference type="PANTHER" id="PTHR22990">
    <property type="entry name" value="F-BOX ONLY PROTEIN"/>
    <property type="match status" value="1"/>
</dbReference>
<dbReference type="Pfam" id="PF13229">
    <property type="entry name" value="Beta_helix"/>
    <property type="match status" value="1"/>
</dbReference>
<keyword evidence="4" id="KW-0812">Transmembrane</keyword>
<dbReference type="InterPro" id="IPR007742">
    <property type="entry name" value="NosD_dom"/>
</dbReference>
<dbReference type="PANTHER" id="PTHR22990:SF15">
    <property type="entry name" value="F-BOX ONLY PROTEIN 10"/>
    <property type="match status" value="1"/>
</dbReference>
<dbReference type="AlphaFoldDB" id="A0A7Z7AU70"/>
<evidence type="ECO:0000256" key="2">
    <source>
        <dbReference type="ARBA" id="ARBA00022737"/>
    </source>
</evidence>
<evidence type="ECO:0000313" key="7">
    <source>
        <dbReference type="Proteomes" id="UP000199259"/>
    </source>
</evidence>
<evidence type="ECO:0000256" key="1">
    <source>
        <dbReference type="ARBA" id="ARBA00004906"/>
    </source>
</evidence>
<dbReference type="OrthoDB" id="125779at2157"/>
<keyword evidence="4" id="KW-0472">Membrane</keyword>
<dbReference type="RefSeq" id="WP_091707771.1">
    <property type="nucleotide sequence ID" value="NZ_FNCA01000001.1"/>
</dbReference>
<organism evidence="6 7">
    <name type="scientific">Methanolobus vulcani</name>
    <dbReference type="NCBI Taxonomy" id="38026"/>
    <lineage>
        <taxon>Archaea</taxon>
        <taxon>Methanobacteriati</taxon>
        <taxon>Methanobacteriota</taxon>
        <taxon>Stenosarchaea group</taxon>
        <taxon>Methanomicrobia</taxon>
        <taxon>Methanosarcinales</taxon>
        <taxon>Methanosarcinaceae</taxon>
        <taxon>Methanolobus</taxon>
    </lineage>
</organism>
<evidence type="ECO:0000256" key="4">
    <source>
        <dbReference type="SAM" id="Phobius"/>
    </source>
</evidence>
<dbReference type="Pfam" id="PF26596">
    <property type="entry name" value="PEF-CTERM_ARCH"/>
    <property type="match status" value="1"/>
</dbReference>
<dbReference type="SMART" id="SM00722">
    <property type="entry name" value="CASH"/>
    <property type="match status" value="2"/>
</dbReference>
<proteinExistence type="predicted"/>
<evidence type="ECO:0000256" key="3">
    <source>
        <dbReference type="ARBA" id="ARBA00022786"/>
    </source>
</evidence>
<keyword evidence="4" id="KW-1133">Transmembrane helix</keyword>
<feature type="domain" description="Carbohydrate-binding/sugar hydrolysis" evidence="5">
    <location>
        <begin position="53"/>
        <end position="224"/>
    </location>
</feature>
<feature type="domain" description="Carbohydrate-binding/sugar hydrolysis" evidence="5">
    <location>
        <begin position="332"/>
        <end position="477"/>
    </location>
</feature>
<dbReference type="SUPFAM" id="SSF51126">
    <property type="entry name" value="Pectin lyase-like"/>
    <property type="match status" value="2"/>
</dbReference>
<reference evidence="6 7" key="1">
    <citation type="submission" date="2016-10" db="EMBL/GenBank/DDBJ databases">
        <authorList>
            <person name="Varghese N."/>
            <person name="Submissions S."/>
        </authorList>
    </citation>
    <scope>NUCLEOTIDE SEQUENCE [LARGE SCALE GENOMIC DNA]</scope>
    <source>
        <strain evidence="6 7">PL 12/M</strain>
    </source>
</reference>
<dbReference type="NCBIfam" id="TIGR03804">
    <property type="entry name" value="para_beta_helix"/>
    <property type="match status" value="5"/>
</dbReference>
<evidence type="ECO:0000259" key="5">
    <source>
        <dbReference type="SMART" id="SM00722"/>
    </source>
</evidence>
<dbReference type="SMART" id="SM00710">
    <property type="entry name" value="PbH1"/>
    <property type="match status" value="10"/>
</dbReference>
<keyword evidence="3" id="KW-0833">Ubl conjugation pathway</keyword>
<dbReference type="InterPro" id="IPR011050">
    <property type="entry name" value="Pectin_lyase_fold/virulence"/>
</dbReference>
<accession>A0A7Z7AU70</accession>
<dbReference type="InterPro" id="IPR022441">
    <property type="entry name" value="Para_beta_helix_rpt-2"/>
</dbReference>
<dbReference type="InterPro" id="IPR006626">
    <property type="entry name" value="PbH1"/>
</dbReference>
<dbReference type="EMBL" id="FNCA01000001">
    <property type="protein sequence ID" value="SDF24777.1"/>
    <property type="molecule type" value="Genomic_DNA"/>
</dbReference>
<keyword evidence="2" id="KW-0677">Repeat</keyword>
<dbReference type="InterPro" id="IPR012334">
    <property type="entry name" value="Pectin_lyas_fold"/>
</dbReference>
<comment type="pathway">
    <text evidence="1">Protein modification; protein ubiquitination.</text>
</comment>
<comment type="caution">
    <text evidence="6">The sequence shown here is derived from an EMBL/GenBank/DDBJ whole genome shotgun (WGS) entry which is preliminary data.</text>
</comment>
<dbReference type="InterPro" id="IPR051550">
    <property type="entry name" value="SCF-Subunits/Alg-Epimerases"/>
</dbReference>
<feature type="transmembrane region" description="Helical" evidence="4">
    <location>
        <begin position="663"/>
        <end position="680"/>
    </location>
</feature>
<dbReference type="InterPro" id="IPR017474">
    <property type="entry name" value="PEF_CTERM_C"/>
</dbReference>
<keyword evidence="7" id="KW-1185">Reference proteome</keyword>
<name>A0A7Z7AU70_9EURY</name>